<evidence type="ECO:0000313" key="2">
    <source>
        <dbReference type="Proteomes" id="UP000799438"/>
    </source>
</evidence>
<name>A0A6A6B435_9PEZI</name>
<dbReference type="Proteomes" id="UP000799438">
    <property type="component" value="Unassembled WGS sequence"/>
</dbReference>
<evidence type="ECO:0000313" key="1">
    <source>
        <dbReference type="EMBL" id="KAF2138378.1"/>
    </source>
</evidence>
<dbReference type="RefSeq" id="XP_033394091.1">
    <property type="nucleotide sequence ID" value="XM_033542430.1"/>
</dbReference>
<dbReference type="GeneID" id="54299927"/>
<sequence length="637" mass="72152">MFSAVEQEVETVLRSHCLNTKAKHGVFRDLLESEVVRFMASSGVDGALYCGQKLDIAGKSWKDRYEVASDDCDWTRTNEGSLSWLAFAVKSLHLSDENLSDKLPTKYWCFELEEQEKQRTEFLVIVSHVQPGYVTLLPRTVFETAVAEMSGPLSQYQRGSSVPTLFQPYTFPQELLRDAMKNVRDAALGLRDYVVPFTGVVVRNWKPKLTSLDDIGYINITTMADDPNISALAHFDMGVEDSGVEGVSWDFIQALPYVGDALLLGPNEEKFGVIMEDDSVIEDGPNIIIDNSVWGKDALKKGKSHPYRTVHFVWVINRGKGYGYWIPASQIQQEWALSVGTKLEVPSAQLSEFRVDLRRDDWFKHVWENIISVYANPLDLDRFDQMFPVLPKETSDIRKSNAEGEHGNMGTEENKVDKRLEGLLHTGRSAPDRLYQAMLQSCSSTGEGMILPLGPLNEDGNPNFVFFDWTWSDKDRKEFSENGRLPQCFDHEVMDPAMVHCLPILLYHTYSREHPRHSTVKAQDLQDQKFPYLLLCEILPPDVTMDPQPCYFIPSKVMAIPKKTQEVEALDAYLPRERPLSSYTLSDKELHHAIMTIMTKDPPDEPVSIGKSSVTPWDYIAAFRQTPSSSSGKETEG</sequence>
<proteinExistence type="predicted"/>
<organism evidence="1 2">
    <name type="scientific">Aplosporella prunicola CBS 121167</name>
    <dbReference type="NCBI Taxonomy" id="1176127"/>
    <lineage>
        <taxon>Eukaryota</taxon>
        <taxon>Fungi</taxon>
        <taxon>Dikarya</taxon>
        <taxon>Ascomycota</taxon>
        <taxon>Pezizomycotina</taxon>
        <taxon>Dothideomycetes</taxon>
        <taxon>Dothideomycetes incertae sedis</taxon>
        <taxon>Botryosphaeriales</taxon>
        <taxon>Aplosporellaceae</taxon>
        <taxon>Aplosporella</taxon>
    </lineage>
</organism>
<dbReference type="AlphaFoldDB" id="A0A6A6B435"/>
<reference evidence="1" key="1">
    <citation type="journal article" date="2020" name="Stud. Mycol.">
        <title>101 Dothideomycetes genomes: a test case for predicting lifestyles and emergence of pathogens.</title>
        <authorList>
            <person name="Haridas S."/>
            <person name="Albert R."/>
            <person name="Binder M."/>
            <person name="Bloem J."/>
            <person name="Labutti K."/>
            <person name="Salamov A."/>
            <person name="Andreopoulos B."/>
            <person name="Baker S."/>
            <person name="Barry K."/>
            <person name="Bills G."/>
            <person name="Bluhm B."/>
            <person name="Cannon C."/>
            <person name="Castanera R."/>
            <person name="Culley D."/>
            <person name="Daum C."/>
            <person name="Ezra D."/>
            <person name="Gonzalez J."/>
            <person name="Henrissat B."/>
            <person name="Kuo A."/>
            <person name="Liang C."/>
            <person name="Lipzen A."/>
            <person name="Lutzoni F."/>
            <person name="Magnuson J."/>
            <person name="Mondo S."/>
            <person name="Nolan M."/>
            <person name="Ohm R."/>
            <person name="Pangilinan J."/>
            <person name="Park H.-J."/>
            <person name="Ramirez L."/>
            <person name="Alfaro M."/>
            <person name="Sun H."/>
            <person name="Tritt A."/>
            <person name="Yoshinaga Y."/>
            <person name="Zwiers L.-H."/>
            <person name="Turgeon B."/>
            <person name="Goodwin S."/>
            <person name="Spatafora J."/>
            <person name="Crous P."/>
            <person name="Grigoriev I."/>
        </authorList>
    </citation>
    <scope>NUCLEOTIDE SEQUENCE</scope>
    <source>
        <strain evidence="1">CBS 121167</strain>
    </source>
</reference>
<accession>A0A6A6B435</accession>
<keyword evidence="2" id="KW-1185">Reference proteome</keyword>
<gene>
    <name evidence="1" type="ORF">K452DRAFT_301320</name>
</gene>
<dbReference type="EMBL" id="ML995497">
    <property type="protein sequence ID" value="KAF2138378.1"/>
    <property type="molecule type" value="Genomic_DNA"/>
</dbReference>
<protein>
    <submittedName>
        <fullName evidence="1">Uncharacterized protein</fullName>
    </submittedName>
</protein>